<dbReference type="PANTHER" id="PTHR11054:SF0">
    <property type="entry name" value="6-PHOSPHOGLUCONOLACTONASE"/>
    <property type="match status" value="1"/>
</dbReference>
<dbReference type="RefSeq" id="WP_037269620.1">
    <property type="nucleotide sequence ID" value="NZ_KN293975.1"/>
</dbReference>
<dbReference type="Proteomes" id="UP000030021">
    <property type="component" value="Unassembled WGS sequence"/>
</dbReference>
<dbReference type="InterPro" id="IPR005900">
    <property type="entry name" value="6-phosphogluconolactonase_DevB"/>
</dbReference>
<evidence type="ECO:0000313" key="10">
    <source>
        <dbReference type="Proteomes" id="UP000030021"/>
    </source>
</evidence>
<accession>A0A0A0HJ78</accession>
<reference evidence="9 10" key="1">
    <citation type="submission" date="2013-01" db="EMBL/GenBank/DDBJ databases">
        <authorList>
            <person name="Fiebig A."/>
            <person name="Goeker M."/>
            <person name="Klenk H.-P.P."/>
        </authorList>
    </citation>
    <scope>NUCLEOTIDE SEQUENCE [LARGE SCALE GENOMIC DNA]</scope>
    <source>
        <strain evidence="9 10">DSM 17069</strain>
    </source>
</reference>
<evidence type="ECO:0000313" key="9">
    <source>
        <dbReference type="EMBL" id="KGM87225.1"/>
    </source>
</evidence>
<comment type="catalytic activity">
    <reaction evidence="1 7">
        <text>6-phospho-D-glucono-1,5-lactone + H2O = 6-phospho-D-gluconate + H(+)</text>
        <dbReference type="Rhea" id="RHEA:12556"/>
        <dbReference type="ChEBI" id="CHEBI:15377"/>
        <dbReference type="ChEBI" id="CHEBI:15378"/>
        <dbReference type="ChEBI" id="CHEBI:57955"/>
        <dbReference type="ChEBI" id="CHEBI:58759"/>
        <dbReference type="EC" id="3.1.1.31"/>
    </reaction>
</comment>
<dbReference type="Gene3D" id="3.40.50.1360">
    <property type="match status" value="1"/>
</dbReference>
<keyword evidence="7 9" id="KW-0378">Hydrolase</keyword>
<dbReference type="PATRIC" id="fig|1288298.3.peg.3540"/>
<dbReference type="eggNOG" id="COG0363">
    <property type="taxonomic scope" value="Bacteria"/>
</dbReference>
<evidence type="ECO:0000256" key="4">
    <source>
        <dbReference type="ARBA" id="ARBA00010662"/>
    </source>
</evidence>
<dbReference type="EMBL" id="AONH01000016">
    <property type="protein sequence ID" value="KGM87225.1"/>
    <property type="molecule type" value="Genomic_DNA"/>
</dbReference>
<dbReference type="NCBIfam" id="TIGR01198">
    <property type="entry name" value="pgl"/>
    <property type="match status" value="1"/>
</dbReference>
<evidence type="ECO:0000256" key="7">
    <source>
        <dbReference type="RuleBase" id="RU365095"/>
    </source>
</evidence>
<dbReference type="InterPro" id="IPR037171">
    <property type="entry name" value="NagB/RpiA_transferase-like"/>
</dbReference>
<dbReference type="InterPro" id="IPR039104">
    <property type="entry name" value="6PGL"/>
</dbReference>
<feature type="domain" description="Glucosamine/galactosamine-6-phosphate isomerase" evidence="8">
    <location>
        <begin position="8"/>
        <end position="221"/>
    </location>
</feature>
<dbReference type="OrthoDB" id="9810967at2"/>
<dbReference type="GO" id="GO:0005975">
    <property type="term" value="P:carbohydrate metabolic process"/>
    <property type="evidence" value="ECO:0007669"/>
    <property type="project" value="UniProtKB-UniRule"/>
</dbReference>
<dbReference type="GO" id="GO:0006098">
    <property type="term" value="P:pentose-phosphate shunt"/>
    <property type="evidence" value="ECO:0007669"/>
    <property type="project" value="UniProtKB-UniPathway"/>
</dbReference>
<dbReference type="Pfam" id="PF01182">
    <property type="entry name" value="Glucosamine_iso"/>
    <property type="match status" value="1"/>
</dbReference>
<evidence type="ECO:0000259" key="8">
    <source>
        <dbReference type="Pfam" id="PF01182"/>
    </source>
</evidence>
<proteinExistence type="inferred from homology"/>
<dbReference type="GO" id="GO:0017057">
    <property type="term" value="F:6-phosphogluconolactonase activity"/>
    <property type="evidence" value="ECO:0007669"/>
    <property type="project" value="UniProtKB-UniRule"/>
</dbReference>
<dbReference type="STRING" id="215743.ROSMUCSMR3_00578"/>
<sequence>MTFVDYADDEMLAMGLVDVLSTDLRNALRSRDRVLFVVPGGTTPGPIFDGLCGLDLDWDRVDILLSDERWRPEVHLRSNTRLLRERLLRDRAAAARYLPLYAKSPEPEAVLAELETNISPVLPIDVCLLGMGSDMHTASLFPGADRLADALAEDAPILVPMRAPGLEEPRITLSARVLDGALCKHVVITGARKRAALERAQHMRPLEAPIAAVLAGATVHWCP</sequence>
<gene>
    <name evidence="7" type="primary">pgl</name>
    <name evidence="9" type="ORF">rosmuc_03529</name>
</gene>
<evidence type="ECO:0000256" key="5">
    <source>
        <dbReference type="ARBA" id="ARBA00013198"/>
    </source>
</evidence>
<organism evidence="9 10">
    <name type="scientific">Roseovarius mucosus DSM 17069</name>
    <dbReference type="NCBI Taxonomy" id="1288298"/>
    <lineage>
        <taxon>Bacteria</taxon>
        <taxon>Pseudomonadati</taxon>
        <taxon>Pseudomonadota</taxon>
        <taxon>Alphaproteobacteria</taxon>
        <taxon>Rhodobacterales</taxon>
        <taxon>Roseobacteraceae</taxon>
        <taxon>Roseovarius</taxon>
    </lineage>
</organism>
<evidence type="ECO:0000256" key="3">
    <source>
        <dbReference type="ARBA" id="ARBA00004961"/>
    </source>
</evidence>
<evidence type="ECO:0000256" key="2">
    <source>
        <dbReference type="ARBA" id="ARBA00002681"/>
    </source>
</evidence>
<dbReference type="AlphaFoldDB" id="A0A0A0HJ78"/>
<protein>
    <recommendedName>
        <fullName evidence="6 7">6-phosphogluconolactonase</fullName>
        <shortName evidence="7">6PGL</shortName>
        <ecNumber evidence="5 7">3.1.1.31</ecNumber>
    </recommendedName>
</protein>
<dbReference type="UniPathway" id="UPA00115">
    <property type="reaction ID" value="UER00409"/>
</dbReference>
<comment type="function">
    <text evidence="2 7">Hydrolysis of 6-phosphogluconolactone to 6-phosphogluconate.</text>
</comment>
<dbReference type="HOGENOM" id="CLU_053947_2_1_5"/>
<dbReference type="SUPFAM" id="SSF100950">
    <property type="entry name" value="NagB/RpiA/CoA transferase-like"/>
    <property type="match status" value="1"/>
</dbReference>
<dbReference type="PANTHER" id="PTHR11054">
    <property type="entry name" value="6-PHOSPHOGLUCONOLACTONASE"/>
    <property type="match status" value="1"/>
</dbReference>
<dbReference type="CDD" id="cd01400">
    <property type="entry name" value="6PGL"/>
    <property type="match status" value="1"/>
</dbReference>
<evidence type="ECO:0000256" key="6">
    <source>
        <dbReference type="ARBA" id="ARBA00020337"/>
    </source>
</evidence>
<comment type="similarity">
    <text evidence="4 7">Belongs to the glucosamine/galactosamine-6-phosphate isomerase family. 6-phosphogluconolactonase subfamily.</text>
</comment>
<evidence type="ECO:0000256" key="1">
    <source>
        <dbReference type="ARBA" id="ARBA00000832"/>
    </source>
</evidence>
<comment type="caution">
    <text evidence="9">The sequence shown here is derived from an EMBL/GenBank/DDBJ whole genome shotgun (WGS) entry which is preliminary data.</text>
</comment>
<dbReference type="EC" id="3.1.1.31" evidence="5 7"/>
<comment type="pathway">
    <text evidence="3 7">Carbohydrate degradation; pentose phosphate pathway; D-ribulose 5-phosphate from D-glucose 6-phosphate (oxidative stage): step 2/3.</text>
</comment>
<dbReference type="InterPro" id="IPR006148">
    <property type="entry name" value="Glc/Gal-6P_isomerase"/>
</dbReference>
<name>A0A0A0HJ78_9RHOB</name>